<dbReference type="PANTHER" id="PTHR33987">
    <property type="entry name" value="CALCINEURIN-LIKE METALLO-PHOSPHOESTERASE SUPERFAMILY PROTEIN"/>
    <property type="match status" value="1"/>
</dbReference>
<gene>
    <name evidence="2" type="ORF">SAMN04488027_10421</name>
</gene>
<dbReference type="InterPro" id="IPR029052">
    <property type="entry name" value="Metallo-depent_PP-like"/>
</dbReference>
<dbReference type="EMBL" id="FNCW01000004">
    <property type="protein sequence ID" value="SDG61230.1"/>
    <property type="molecule type" value="Genomic_DNA"/>
</dbReference>
<sequence>MNNRFLVLVLASILLGSCKPNSQGNSEETADTDQKTNFKIALGSCNRQDMPQDYWSVIQKDSADIFIWGGDNIYADTPDMELMEAKYDSLKHNTHYQSFVSELPYGVIGVWDDHDYGKNDAGKEWKYKEEAKTLFMDFMDIDSTDAMANRGGVYQAQSIQIGGKTIKFYMLDTRYFRDGLLKAEDSRRRYKPYTSADSTLLGHEQWKWLEEEFKNSEADFNIIVSSIQFLSSEHGFETWGNFPHEVEKLQSLLLEYSLDNVLMLSGDRHISEFSQKKIEGLDYPLTDFTSSGLTHAYSSYDGEPNQYRVGEVVAKTSYGIVDLDLENEEAELKIKSTKDGDVIQNLKLSFSK</sequence>
<dbReference type="PANTHER" id="PTHR33987:SF1">
    <property type="entry name" value="CALCINEURIN-LIKE METALLO-PHOSPHOESTERASE SUPERFAMILY PROTEIN"/>
    <property type="match status" value="1"/>
</dbReference>
<dbReference type="STRING" id="470826.SAMN04488027_10421"/>
<name>A0A1G7VQN7_9FLAO</name>
<dbReference type="Gene3D" id="3.60.21.70">
    <property type="entry name" value="PhoD-like phosphatase"/>
    <property type="match status" value="1"/>
</dbReference>
<evidence type="ECO:0000313" key="2">
    <source>
        <dbReference type="EMBL" id="SDG61230.1"/>
    </source>
</evidence>
<dbReference type="InterPro" id="IPR038607">
    <property type="entry name" value="PhoD-like_sf"/>
</dbReference>
<evidence type="ECO:0000259" key="1">
    <source>
        <dbReference type="Pfam" id="PF09423"/>
    </source>
</evidence>
<feature type="domain" description="PhoD-like phosphatase metallophosphatase" evidence="1">
    <location>
        <begin position="55"/>
        <end position="276"/>
    </location>
</feature>
<accession>A0A1G7VQN7</accession>
<keyword evidence="3" id="KW-1185">Reference proteome</keyword>
<proteinExistence type="predicted"/>
<dbReference type="SUPFAM" id="SSF56300">
    <property type="entry name" value="Metallo-dependent phosphatases"/>
    <property type="match status" value="1"/>
</dbReference>
<protein>
    <submittedName>
        <fullName evidence="2">Alkaline phosphatase D</fullName>
    </submittedName>
</protein>
<dbReference type="PROSITE" id="PS51257">
    <property type="entry name" value="PROKAR_LIPOPROTEIN"/>
    <property type="match status" value="1"/>
</dbReference>
<dbReference type="AlphaFoldDB" id="A0A1G7VQN7"/>
<dbReference type="RefSeq" id="WP_093366208.1">
    <property type="nucleotide sequence ID" value="NZ_FNCW01000004.1"/>
</dbReference>
<evidence type="ECO:0000313" key="3">
    <source>
        <dbReference type="Proteomes" id="UP000199296"/>
    </source>
</evidence>
<dbReference type="OrthoDB" id="9763616at2"/>
<dbReference type="Pfam" id="PF09423">
    <property type="entry name" value="PhoD"/>
    <property type="match status" value="1"/>
</dbReference>
<dbReference type="Proteomes" id="UP000199296">
    <property type="component" value="Unassembled WGS sequence"/>
</dbReference>
<organism evidence="2 3">
    <name type="scientific">Psychroflexus sediminis</name>
    <dbReference type="NCBI Taxonomy" id="470826"/>
    <lineage>
        <taxon>Bacteria</taxon>
        <taxon>Pseudomonadati</taxon>
        <taxon>Bacteroidota</taxon>
        <taxon>Flavobacteriia</taxon>
        <taxon>Flavobacteriales</taxon>
        <taxon>Flavobacteriaceae</taxon>
        <taxon>Psychroflexus</taxon>
    </lineage>
</organism>
<reference evidence="2 3" key="1">
    <citation type="submission" date="2016-10" db="EMBL/GenBank/DDBJ databases">
        <authorList>
            <person name="de Groot N.N."/>
        </authorList>
    </citation>
    <scope>NUCLEOTIDE SEQUENCE [LARGE SCALE GENOMIC DNA]</scope>
    <source>
        <strain evidence="2 3">DSM 19803</strain>
    </source>
</reference>
<dbReference type="InterPro" id="IPR018946">
    <property type="entry name" value="PhoD-like_MPP"/>
</dbReference>
<dbReference type="CDD" id="cd07389">
    <property type="entry name" value="MPP_PhoD"/>
    <property type="match status" value="1"/>
</dbReference>